<proteinExistence type="predicted"/>
<gene>
    <name evidence="2" type="ORF">TL16_g13296</name>
</gene>
<feature type="non-terminal residue" evidence="2">
    <location>
        <position position="1"/>
    </location>
</feature>
<comment type="caution">
    <text evidence="2">The sequence shown here is derived from an EMBL/GenBank/DDBJ whole genome shotgun (WGS) entry which is preliminary data.</text>
</comment>
<protein>
    <submittedName>
        <fullName evidence="2">Uncharacterized protein</fullName>
    </submittedName>
</protein>
<accession>A0A9W7EYD2</accession>
<name>A0A9W7EYD2_9STRA</name>
<sequence length="196" mass="22243">MSSPKNNAQVFPVSVPETTPNSESRSLDASAFGLCSLDQHELEGLDMLLERGKTLDLLSTEEELVHKVMRMNNDKKKIGQKFSGYSKHVKSRWLSDEDGEQWANCFFSVHAPAEIVLSKVFFDLKDIAVGIGYHVSRSNENVFICLFTRILTLIHVNTHTYSYYNSLQTDASEEHRVLDITSREILETNNSDKINT</sequence>
<dbReference type="EMBL" id="BLQM01000671">
    <property type="protein sequence ID" value="GMH96333.1"/>
    <property type="molecule type" value="Genomic_DNA"/>
</dbReference>
<evidence type="ECO:0000256" key="1">
    <source>
        <dbReference type="SAM" id="MobiDB-lite"/>
    </source>
</evidence>
<evidence type="ECO:0000313" key="3">
    <source>
        <dbReference type="Proteomes" id="UP001162640"/>
    </source>
</evidence>
<feature type="region of interest" description="Disordered" evidence="1">
    <location>
        <begin position="1"/>
        <end position="25"/>
    </location>
</feature>
<evidence type="ECO:0000313" key="2">
    <source>
        <dbReference type="EMBL" id="GMH96333.1"/>
    </source>
</evidence>
<organism evidence="2 3">
    <name type="scientific">Triparma laevis f. inornata</name>
    <dbReference type="NCBI Taxonomy" id="1714386"/>
    <lineage>
        <taxon>Eukaryota</taxon>
        <taxon>Sar</taxon>
        <taxon>Stramenopiles</taxon>
        <taxon>Ochrophyta</taxon>
        <taxon>Bolidophyceae</taxon>
        <taxon>Parmales</taxon>
        <taxon>Triparmaceae</taxon>
        <taxon>Triparma</taxon>
    </lineage>
</organism>
<dbReference type="AlphaFoldDB" id="A0A9W7EYD2"/>
<dbReference type="Proteomes" id="UP001162640">
    <property type="component" value="Unassembled WGS sequence"/>
</dbReference>
<reference evidence="3" key="1">
    <citation type="journal article" date="2023" name="Commun. Biol.">
        <title>Genome analysis of Parmales, the sister group of diatoms, reveals the evolutionary specialization of diatoms from phago-mixotrophs to photoautotrophs.</title>
        <authorList>
            <person name="Ban H."/>
            <person name="Sato S."/>
            <person name="Yoshikawa S."/>
            <person name="Yamada K."/>
            <person name="Nakamura Y."/>
            <person name="Ichinomiya M."/>
            <person name="Sato N."/>
            <person name="Blanc-Mathieu R."/>
            <person name="Endo H."/>
            <person name="Kuwata A."/>
            <person name="Ogata H."/>
        </authorList>
    </citation>
    <scope>NUCLEOTIDE SEQUENCE [LARGE SCALE GENOMIC DNA]</scope>
</reference>